<dbReference type="PROSITE" id="PS51257">
    <property type="entry name" value="PROKAR_LIPOPROTEIN"/>
    <property type="match status" value="1"/>
</dbReference>
<protein>
    <submittedName>
        <fullName evidence="1">Uncharacterized protein</fullName>
    </submittedName>
</protein>
<name>A0A2I0R6F8_9FLAO</name>
<comment type="caution">
    <text evidence="1">The sequence shown here is derived from an EMBL/GenBank/DDBJ whole genome shotgun (WGS) entry which is preliminary data.</text>
</comment>
<reference evidence="1 2" key="1">
    <citation type="submission" date="2017-12" db="EMBL/GenBank/DDBJ databases">
        <title>The draft genome sequence of Brumimicrobium saltpan LHR20.</title>
        <authorList>
            <person name="Do Z.-J."/>
            <person name="Luo H.-R."/>
        </authorList>
    </citation>
    <scope>NUCLEOTIDE SEQUENCE [LARGE SCALE GENOMIC DNA]</scope>
    <source>
        <strain evidence="1 2">LHR20</strain>
    </source>
</reference>
<sequence length="296" mass="32019">MNYKHLIFALIIGGVVSCDKDKNEPLPEENSGPKLIFRMKMDPNQERLDGFGNPATIPAGHAAQTPDFNSISAHYIELAPSAYTQVGDGEVIYHGAETTEGGDNAVIFDKLKKVAHGETVFSKPLSQITPGNYNWARVSVTYQNYDVDFRANGYDLKGTIASFVGFNTYITSHKVKTKTVNVNANKLQGYWAWETPAIGSFYPATVVQGQAPGTTVPNPLAQSSPIPTGSCLVTGGFETPFTVTGNESEDIIIDLSFSVNNSFEWSDAAGNDIYEPLDGDTVVDMGLRGLIPIVVQ</sequence>
<dbReference type="Proteomes" id="UP000236654">
    <property type="component" value="Unassembled WGS sequence"/>
</dbReference>
<evidence type="ECO:0000313" key="2">
    <source>
        <dbReference type="Proteomes" id="UP000236654"/>
    </source>
</evidence>
<dbReference type="RefSeq" id="WP_101333086.1">
    <property type="nucleotide sequence ID" value="NZ_PJNI01000001.1"/>
</dbReference>
<accession>A0A2I0R6F8</accession>
<evidence type="ECO:0000313" key="1">
    <source>
        <dbReference type="EMBL" id="PKR81940.1"/>
    </source>
</evidence>
<organism evidence="1 2">
    <name type="scientific">Brumimicrobium salinarum</name>
    <dbReference type="NCBI Taxonomy" id="2058658"/>
    <lineage>
        <taxon>Bacteria</taxon>
        <taxon>Pseudomonadati</taxon>
        <taxon>Bacteroidota</taxon>
        <taxon>Flavobacteriia</taxon>
        <taxon>Flavobacteriales</taxon>
        <taxon>Crocinitomicaceae</taxon>
        <taxon>Brumimicrobium</taxon>
    </lineage>
</organism>
<dbReference type="AlphaFoldDB" id="A0A2I0R6F8"/>
<dbReference type="OrthoDB" id="978343at2"/>
<dbReference type="EMBL" id="PJNI01000001">
    <property type="protein sequence ID" value="PKR81940.1"/>
    <property type="molecule type" value="Genomic_DNA"/>
</dbReference>
<proteinExistence type="predicted"/>
<gene>
    <name evidence="1" type="ORF">CW751_00975</name>
</gene>
<keyword evidence="2" id="KW-1185">Reference proteome</keyword>